<dbReference type="InterPro" id="IPR000253">
    <property type="entry name" value="FHA_dom"/>
</dbReference>
<dbReference type="InterPro" id="IPR001867">
    <property type="entry name" value="OmpR/PhoB-type_DNA-bd"/>
</dbReference>
<feature type="domain" description="FHA" evidence="7">
    <location>
        <begin position="308"/>
        <end position="357"/>
    </location>
</feature>
<reference evidence="9 10" key="1">
    <citation type="journal article" date="2019" name="Emerg. Microbes Infect.">
        <title>Comprehensive subspecies identification of 175 nontuberculous mycobacteria species based on 7547 genomic profiles.</title>
        <authorList>
            <person name="Matsumoto Y."/>
            <person name="Kinjo T."/>
            <person name="Motooka D."/>
            <person name="Nabeya D."/>
            <person name="Jung N."/>
            <person name="Uechi K."/>
            <person name="Horii T."/>
            <person name="Iida T."/>
            <person name="Fujita J."/>
            <person name="Nakamura S."/>
        </authorList>
    </citation>
    <scope>NUCLEOTIDE SEQUENCE [LARGE SCALE GENOMIC DNA]</scope>
    <source>
        <strain evidence="9 10">JCM 17783</strain>
    </source>
</reference>
<dbReference type="Gene3D" id="1.10.10.10">
    <property type="entry name" value="Winged helix-like DNA-binding domain superfamily/Winged helix DNA-binding domain"/>
    <property type="match status" value="1"/>
</dbReference>
<dbReference type="InterPro" id="IPR005158">
    <property type="entry name" value="BTAD"/>
</dbReference>
<evidence type="ECO:0000256" key="3">
    <source>
        <dbReference type="ARBA" id="ARBA00023015"/>
    </source>
</evidence>
<evidence type="ECO:0000256" key="4">
    <source>
        <dbReference type="ARBA" id="ARBA00023125"/>
    </source>
</evidence>
<dbReference type="FunFam" id="1.10.10.10:FF:000528">
    <property type="entry name" value="Transcriptional regulatory protein EmbR"/>
    <property type="match status" value="1"/>
</dbReference>
<comment type="similarity">
    <text evidence="1">Belongs to the AfsR/DnrI/RedD regulatory family.</text>
</comment>
<evidence type="ECO:0000256" key="5">
    <source>
        <dbReference type="ARBA" id="ARBA00023163"/>
    </source>
</evidence>
<proteinExistence type="inferred from homology"/>
<dbReference type="Pfam" id="PF00498">
    <property type="entry name" value="FHA"/>
    <property type="match status" value="1"/>
</dbReference>
<dbReference type="SUPFAM" id="SSF48452">
    <property type="entry name" value="TPR-like"/>
    <property type="match status" value="1"/>
</dbReference>
<dbReference type="PROSITE" id="PS51755">
    <property type="entry name" value="OMPR_PHOB"/>
    <property type="match status" value="1"/>
</dbReference>
<dbReference type="InterPro" id="IPR016032">
    <property type="entry name" value="Sig_transdc_resp-reg_C-effctor"/>
</dbReference>
<dbReference type="FunFam" id="1.25.40.10:FF:000222">
    <property type="entry name" value="SARP family transcriptional regulator"/>
    <property type="match status" value="1"/>
</dbReference>
<dbReference type="SMART" id="SM00240">
    <property type="entry name" value="FHA"/>
    <property type="match status" value="1"/>
</dbReference>
<sequence>MPDIAMTHNGLRFGLLGPLQLSVDGAELPLGAAKRRAVLALLLINRNRTVPIDTLIDAAWQQRPPPEARASLHAHVSRLRRLIGSAGVDPAVILASAQPGYRLAVPEEACDLGRFAVEQKAGFEAVTAGRFEKASGHLSAALGEWRGPVLEDLRDFEFVDAFAAALAEDKLVTLTARAEIEIACGRTHSIIRELEVLVGEHPYREPLWAQLITAYYAAERQYDALDAYGRLKTALADDLGIDPGPTLQRLHQRILRQEPLDVEQAARATAKRVAVTRRRTTKIVQESAVVAHLRDAGGSRYPLRGTATRIGRVADNDIVLDDDTVSRYHAVIVDTGNSFVITDLRSANGVDVAGQRVRVSATLADGDRICICGHEFVFEMSGVW</sequence>
<dbReference type="AlphaFoldDB" id="A0A7I7QH89"/>
<keyword evidence="4 6" id="KW-0238">DNA-binding</keyword>
<dbReference type="SMART" id="SM00862">
    <property type="entry name" value="Trans_reg_C"/>
    <property type="match status" value="1"/>
</dbReference>
<evidence type="ECO:0000256" key="1">
    <source>
        <dbReference type="ARBA" id="ARBA00005820"/>
    </source>
</evidence>
<keyword evidence="10" id="KW-1185">Reference proteome</keyword>
<evidence type="ECO:0000313" key="10">
    <source>
        <dbReference type="Proteomes" id="UP000467130"/>
    </source>
</evidence>
<name>A0A7I7QH89_9MYCO</name>
<dbReference type="InterPro" id="IPR036388">
    <property type="entry name" value="WH-like_DNA-bd_sf"/>
</dbReference>
<dbReference type="Gene3D" id="1.25.40.10">
    <property type="entry name" value="Tetratricopeptide repeat domain"/>
    <property type="match status" value="1"/>
</dbReference>
<keyword evidence="2" id="KW-0597">Phosphoprotein</keyword>
<feature type="DNA-binding region" description="OmpR/PhoB-type" evidence="6">
    <location>
        <begin position="3"/>
        <end position="105"/>
    </location>
</feature>
<evidence type="ECO:0000256" key="2">
    <source>
        <dbReference type="ARBA" id="ARBA00022553"/>
    </source>
</evidence>
<dbReference type="SUPFAM" id="SSF46894">
    <property type="entry name" value="C-terminal effector domain of the bipartite response regulators"/>
    <property type="match status" value="1"/>
</dbReference>
<dbReference type="Proteomes" id="UP000467130">
    <property type="component" value="Chromosome"/>
</dbReference>
<dbReference type="PANTHER" id="PTHR35807:SF1">
    <property type="entry name" value="TRANSCRIPTIONAL REGULATOR REDD"/>
    <property type="match status" value="1"/>
</dbReference>
<dbReference type="RefSeq" id="WP_232073087.1">
    <property type="nucleotide sequence ID" value="NZ_AP022587.1"/>
</dbReference>
<dbReference type="InterPro" id="IPR008984">
    <property type="entry name" value="SMAD_FHA_dom_sf"/>
</dbReference>
<accession>A0A7I7QH89</accession>
<dbReference type="PROSITE" id="PS50006">
    <property type="entry name" value="FHA_DOMAIN"/>
    <property type="match status" value="1"/>
</dbReference>
<dbReference type="SMART" id="SM01043">
    <property type="entry name" value="BTAD"/>
    <property type="match status" value="1"/>
</dbReference>
<keyword evidence="3" id="KW-0805">Transcription regulation</keyword>
<dbReference type="GO" id="GO:0003677">
    <property type="term" value="F:DNA binding"/>
    <property type="evidence" value="ECO:0007669"/>
    <property type="project" value="UniProtKB-UniRule"/>
</dbReference>
<dbReference type="Gene3D" id="2.60.200.20">
    <property type="match status" value="1"/>
</dbReference>
<evidence type="ECO:0000259" key="7">
    <source>
        <dbReference type="PROSITE" id="PS50006"/>
    </source>
</evidence>
<dbReference type="CDD" id="cd15831">
    <property type="entry name" value="BTAD"/>
    <property type="match status" value="1"/>
</dbReference>
<feature type="domain" description="OmpR/PhoB-type" evidence="8">
    <location>
        <begin position="3"/>
        <end position="105"/>
    </location>
</feature>
<organism evidence="9 10">
    <name type="scientific">Mycobacterium stomatepiae</name>
    <dbReference type="NCBI Taxonomy" id="470076"/>
    <lineage>
        <taxon>Bacteria</taxon>
        <taxon>Bacillati</taxon>
        <taxon>Actinomycetota</taxon>
        <taxon>Actinomycetes</taxon>
        <taxon>Mycobacteriales</taxon>
        <taxon>Mycobacteriaceae</taxon>
        <taxon>Mycobacterium</taxon>
        <taxon>Mycobacterium simiae complex</taxon>
    </lineage>
</organism>
<dbReference type="GO" id="GO:0000160">
    <property type="term" value="P:phosphorelay signal transduction system"/>
    <property type="evidence" value="ECO:0007669"/>
    <property type="project" value="InterPro"/>
</dbReference>
<dbReference type="Pfam" id="PF03704">
    <property type="entry name" value="BTAD"/>
    <property type="match status" value="1"/>
</dbReference>
<dbReference type="EMBL" id="AP022587">
    <property type="protein sequence ID" value="BBY25689.1"/>
    <property type="molecule type" value="Genomic_DNA"/>
</dbReference>
<dbReference type="GO" id="GO:0006355">
    <property type="term" value="P:regulation of DNA-templated transcription"/>
    <property type="evidence" value="ECO:0007669"/>
    <property type="project" value="InterPro"/>
</dbReference>
<dbReference type="InterPro" id="IPR011990">
    <property type="entry name" value="TPR-like_helical_dom_sf"/>
</dbReference>
<dbReference type="CDD" id="cd00060">
    <property type="entry name" value="FHA"/>
    <property type="match status" value="1"/>
</dbReference>
<dbReference type="KEGG" id="msto:MSTO_58940"/>
<gene>
    <name evidence="9" type="primary">embR_2</name>
    <name evidence="9" type="ORF">MSTO_58940</name>
</gene>
<dbReference type="SUPFAM" id="SSF49879">
    <property type="entry name" value="SMAD/FHA domain"/>
    <property type="match status" value="1"/>
</dbReference>
<evidence type="ECO:0000256" key="6">
    <source>
        <dbReference type="PROSITE-ProRule" id="PRU01091"/>
    </source>
</evidence>
<keyword evidence="5" id="KW-0804">Transcription</keyword>
<dbReference type="PANTHER" id="PTHR35807">
    <property type="entry name" value="TRANSCRIPTIONAL REGULATOR REDD-RELATED"/>
    <property type="match status" value="1"/>
</dbReference>
<dbReference type="InterPro" id="IPR051677">
    <property type="entry name" value="AfsR-DnrI-RedD_regulator"/>
</dbReference>
<evidence type="ECO:0000259" key="8">
    <source>
        <dbReference type="PROSITE" id="PS51755"/>
    </source>
</evidence>
<dbReference type="Pfam" id="PF00486">
    <property type="entry name" value="Trans_reg_C"/>
    <property type="match status" value="1"/>
</dbReference>
<protein>
    <submittedName>
        <fullName evidence="9">Transcriptional regulatory protein EmbR</fullName>
    </submittedName>
</protein>
<evidence type="ECO:0000313" key="9">
    <source>
        <dbReference type="EMBL" id="BBY25689.1"/>
    </source>
</evidence>